<feature type="transmembrane region" description="Helical" evidence="26">
    <location>
        <begin position="633"/>
        <end position="655"/>
    </location>
</feature>
<evidence type="ECO:0000256" key="6">
    <source>
        <dbReference type="ARBA" id="ARBA00022500"/>
    </source>
</evidence>
<dbReference type="EMBL" id="CP090895">
    <property type="protein sequence ID" value="ULT87270.1"/>
    <property type="molecule type" value="Genomic_DNA"/>
</dbReference>
<dbReference type="FunFam" id="3.40.50.2000:FF:000204">
    <property type="entry name" value="UDP-glucuronosyltransferase"/>
    <property type="match status" value="1"/>
</dbReference>
<keyword evidence="13 26" id="KW-1133">Transmembrane helix</keyword>
<evidence type="ECO:0000256" key="11">
    <source>
        <dbReference type="ARBA" id="ARBA00022725"/>
    </source>
</evidence>
<dbReference type="CDD" id="cd03784">
    <property type="entry name" value="GT1_Gtf-like"/>
    <property type="match status" value="1"/>
</dbReference>
<evidence type="ECO:0000256" key="21">
    <source>
        <dbReference type="ARBA" id="ARBA00061678"/>
    </source>
</evidence>
<comment type="subcellular location">
    <subcellularLocation>
        <location evidence="2">Cell projection</location>
        <location evidence="2">Cilium membrane</location>
        <topology evidence="2">Multi-pass membrane protein</topology>
    </subcellularLocation>
    <subcellularLocation>
        <location evidence="1">Membrane</location>
        <topology evidence="1">Single-pass membrane protein</topology>
    </subcellularLocation>
</comment>
<comment type="similarity">
    <text evidence="21">Belongs to the nematode receptor-like protein str family.</text>
</comment>
<keyword evidence="10 26" id="KW-0812">Transmembrane</keyword>
<evidence type="ECO:0000256" key="2">
    <source>
        <dbReference type="ARBA" id="ARBA00004272"/>
    </source>
</evidence>
<dbReference type="PANTHER" id="PTHR48043:SF89">
    <property type="entry name" value="UDP-GLUCURONOSYLTRANSFERASE"/>
    <property type="match status" value="1"/>
</dbReference>
<keyword evidence="16" id="KW-0675">Receptor</keyword>
<dbReference type="EC" id="2.4.1.17" evidence="4"/>
<evidence type="ECO:0000256" key="19">
    <source>
        <dbReference type="ARBA" id="ARBA00047475"/>
    </source>
</evidence>
<dbReference type="InterPro" id="IPR002213">
    <property type="entry name" value="UDP_glucos_trans"/>
</dbReference>
<keyword evidence="7" id="KW-0716">Sensory transduction</keyword>
<keyword evidence="12" id="KW-0732">Signal</keyword>
<evidence type="ECO:0000256" key="8">
    <source>
        <dbReference type="ARBA" id="ARBA00022676"/>
    </source>
</evidence>
<comment type="catalytic activity">
    <reaction evidence="19">
        <text>glucuronate acceptor + UDP-alpha-D-glucuronate = acceptor beta-D-glucuronoside + UDP + H(+)</text>
        <dbReference type="Rhea" id="RHEA:21032"/>
        <dbReference type="ChEBI" id="CHEBI:15378"/>
        <dbReference type="ChEBI" id="CHEBI:58052"/>
        <dbReference type="ChEBI" id="CHEBI:58223"/>
        <dbReference type="ChEBI" id="CHEBI:132367"/>
        <dbReference type="ChEBI" id="CHEBI:132368"/>
        <dbReference type="EC" id="2.4.1.17"/>
    </reaction>
</comment>
<evidence type="ECO:0000313" key="28">
    <source>
        <dbReference type="Proteomes" id="UP000827892"/>
    </source>
</evidence>
<evidence type="ECO:0000256" key="3">
    <source>
        <dbReference type="ARBA" id="ARBA00009995"/>
    </source>
</evidence>
<gene>
    <name evidence="27" type="ORF">L3Y34_006806</name>
</gene>
<dbReference type="InterPro" id="IPR019428">
    <property type="entry name" value="7TM_GPCR_serpentine_rcpt_Str"/>
</dbReference>
<feature type="transmembrane region" description="Helical" evidence="26">
    <location>
        <begin position="909"/>
        <end position="933"/>
    </location>
</feature>
<dbReference type="PROSITE" id="PS00375">
    <property type="entry name" value="UDPGT"/>
    <property type="match status" value="1"/>
</dbReference>
<evidence type="ECO:0000256" key="14">
    <source>
        <dbReference type="ARBA" id="ARBA00023069"/>
    </source>
</evidence>
<evidence type="ECO:0000256" key="17">
    <source>
        <dbReference type="ARBA" id="ARBA00023180"/>
    </source>
</evidence>
<evidence type="ECO:0000256" key="4">
    <source>
        <dbReference type="ARBA" id="ARBA00012544"/>
    </source>
</evidence>
<dbReference type="Pfam" id="PF10326">
    <property type="entry name" value="7TM_GPCR_Str"/>
    <property type="match status" value="1"/>
</dbReference>
<evidence type="ECO:0000256" key="12">
    <source>
        <dbReference type="ARBA" id="ARBA00022729"/>
    </source>
</evidence>
<evidence type="ECO:0000256" key="23">
    <source>
        <dbReference type="ARBA" id="ARBA00067967"/>
    </source>
</evidence>
<dbReference type="PANTHER" id="PTHR48043">
    <property type="entry name" value="EG:EG0003.4 PROTEIN-RELATED"/>
    <property type="match status" value="1"/>
</dbReference>
<feature type="transmembrane region" description="Helical" evidence="26">
    <location>
        <begin position="873"/>
        <end position="903"/>
    </location>
</feature>
<comment type="subunit">
    <text evidence="22">Interacts with odr-4.</text>
</comment>
<feature type="transmembrane region" description="Helical" evidence="26">
    <location>
        <begin position="755"/>
        <end position="777"/>
    </location>
</feature>
<evidence type="ECO:0000256" key="26">
    <source>
        <dbReference type="SAM" id="Phobius"/>
    </source>
</evidence>
<evidence type="ECO:0000256" key="10">
    <source>
        <dbReference type="ARBA" id="ARBA00022692"/>
    </source>
</evidence>
<keyword evidence="6" id="KW-0145">Chemotaxis</keyword>
<dbReference type="GO" id="GO:0060170">
    <property type="term" value="C:ciliary membrane"/>
    <property type="evidence" value="ECO:0007669"/>
    <property type="project" value="UniProtKB-SubCell"/>
</dbReference>
<name>A0AAE9CYC2_CAEBR</name>
<keyword evidence="8" id="KW-0328">Glycosyltransferase</keyword>
<proteinExistence type="inferred from homology"/>
<evidence type="ECO:0000256" key="9">
    <source>
        <dbReference type="ARBA" id="ARBA00022679"/>
    </source>
</evidence>
<evidence type="ECO:0000256" key="20">
    <source>
        <dbReference type="ARBA" id="ARBA00054965"/>
    </source>
</evidence>
<dbReference type="SUPFAM" id="SSF81321">
    <property type="entry name" value="Family A G protein-coupled receptor-like"/>
    <property type="match status" value="1"/>
</dbReference>
<keyword evidence="15 26" id="KW-0472">Membrane</keyword>
<feature type="transmembrane region" description="Helical" evidence="26">
    <location>
        <begin position="705"/>
        <end position="735"/>
    </location>
</feature>
<evidence type="ECO:0000256" key="25">
    <source>
        <dbReference type="ARBA" id="ARBA00082489"/>
    </source>
</evidence>
<dbReference type="InterPro" id="IPR035595">
    <property type="entry name" value="UDP_glycos_trans_CS"/>
</dbReference>
<reference evidence="27 28" key="1">
    <citation type="submission" date="2022-02" db="EMBL/GenBank/DDBJ databases">
        <title>Chromosome-level reference genomes for two strains of Caenorhabditis briggsae: an improved platform for comparative genomics.</title>
        <authorList>
            <person name="Stevens L."/>
            <person name="Andersen E.C."/>
        </authorList>
    </citation>
    <scope>NUCLEOTIDE SEQUENCE [LARGE SCALE GENOMIC DNA]</scope>
    <source>
        <strain evidence="27">QX1410_ONT</strain>
        <tissue evidence="27">Whole-organism</tissue>
    </source>
</reference>
<keyword evidence="11" id="KW-0552">Olfaction</keyword>
<evidence type="ECO:0000256" key="13">
    <source>
        <dbReference type="ARBA" id="ARBA00022989"/>
    </source>
</evidence>
<keyword evidence="5" id="KW-1003">Cell membrane</keyword>
<comment type="similarity">
    <text evidence="3">Belongs to the UDP-glycosyltransferase family.</text>
</comment>
<keyword evidence="9" id="KW-0808">Transferase</keyword>
<evidence type="ECO:0000256" key="16">
    <source>
        <dbReference type="ARBA" id="ARBA00023170"/>
    </source>
</evidence>
<evidence type="ECO:0000313" key="27">
    <source>
        <dbReference type="EMBL" id="ULT87270.1"/>
    </source>
</evidence>
<keyword evidence="14" id="KW-0969">Cilium</keyword>
<keyword evidence="18" id="KW-0966">Cell projection</keyword>
<evidence type="ECO:0000256" key="22">
    <source>
        <dbReference type="ARBA" id="ARBA00064300"/>
    </source>
</evidence>
<dbReference type="GO" id="GO:0006935">
    <property type="term" value="P:chemotaxis"/>
    <property type="evidence" value="ECO:0007669"/>
    <property type="project" value="UniProtKB-KW"/>
</dbReference>
<evidence type="ECO:0000256" key="1">
    <source>
        <dbReference type="ARBA" id="ARBA00004167"/>
    </source>
</evidence>
<feature type="transmembrane region" description="Helical" evidence="26">
    <location>
        <begin position="831"/>
        <end position="852"/>
    </location>
</feature>
<dbReference type="FunFam" id="1.20.1070.10:FF:000128">
    <property type="entry name" value="Seven TM Receptor"/>
    <property type="match status" value="1"/>
</dbReference>
<evidence type="ECO:0000256" key="15">
    <source>
        <dbReference type="ARBA" id="ARBA00023136"/>
    </source>
</evidence>
<accession>A0AAE9CYC2</accession>
<dbReference type="GO" id="GO:0007608">
    <property type="term" value="P:sensory perception of smell"/>
    <property type="evidence" value="ECO:0007669"/>
    <property type="project" value="UniProtKB-KW"/>
</dbReference>
<dbReference type="FunFam" id="3.40.50.2000:FF:000038">
    <property type="entry name" value="UDP-GlucuronosylTransferase"/>
    <property type="match status" value="1"/>
</dbReference>
<dbReference type="SUPFAM" id="SSF53756">
    <property type="entry name" value="UDP-Glycosyltransferase/glycogen phosphorylase"/>
    <property type="match status" value="2"/>
</dbReference>
<sequence>MVPQTALLNDPRLSAFLTHGGLGSTTELTFLGKPALMVPIFADQERSANMLARHGGVRVFQKNDLKNVKAAVYDILFNKKYLEHSQKLAEILNNQPTHTKDQVVKYVEIARKFMPFPKMNSGRNIVSSTVNSLNILVYSPIFAASHTNFMARLADTLTEAGHNVTFLAPVMDERRKSQLGVKITKDVVLVEQDEEMKRHLSPVDDDMALYWKTEVTPWNMNTIFSVFTDSMRQGCANFLRNKDVYNSMKSRNFDVGIYEPLSVCGLGFMHAIGIRRTISASSCVFYDSVVNVVGEPLELSHVPAQMSKFGEDMSLSERVHNYQMSKALEGVNFEGFEVETKLYQEHFDVPDWRELMLDSSFHFVNAIPYLDFPRTVTQKTISIGGISIDMEFIESQKLSKEWSDVLDIRKHNMLISFGSLVRSQDMPIEWRRGLLEAIRSEPNVTFIWKYESDDVSWAKGVSNIHFSKWVPQTALLNHPRLSAFLTHGGLGSTTELAFLGKPALMVPIFADQERNANMLARHGGVRVFQKNNLENVKTAIHDVLFNKDYLKHAKKLSELLNNQPTHPKNQVVNQVEFTGKFGPFPEMNSRGRDLGLIQNNLIDVYFVLYAPYFVVVTFYKTHIMITSETLENWTLNASAFFAISINFLLIVLILTKSPKAIGTYKHLMIYIATLELTYACCYVAEKPDIFTKDSAFLIITNTKESIFPVTISIWMDVVFIGFYGLSIALLAIHFIYRYLAISKSRLLESFQNWKLILWLLFPILNAAIWIYVSYVILAATEDSDRFLEKYYLPTKKNGTKMEDLYHGGPFYYMTDKNGTEYINWKGFQGTWIVLTLIILSFTTMIYFGLKCYKTMGKIMKMTSMSEKYKSLQSQLFFALVFQTIIPVFLMHIPATMIYVTIFLNCSFEIFGQILNMSIAMYPALNPLPTIFIVKHYRRAVMDHMCCRKAGRTDLKVYNVTRSGNNQSQSSP</sequence>
<dbReference type="Gene3D" id="1.20.1070.10">
    <property type="entry name" value="Rhodopsin 7-helix transmembrane proteins"/>
    <property type="match status" value="1"/>
</dbReference>
<dbReference type="Proteomes" id="UP000827892">
    <property type="component" value="Chromosome V"/>
</dbReference>
<evidence type="ECO:0000256" key="5">
    <source>
        <dbReference type="ARBA" id="ARBA00022475"/>
    </source>
</evidence>
<protein>
    <recommendedName>
        <fullName evidence="23">Serpentine receptor class r-10</fullName>
        <ecNumber evidence="4">2.4.1.17</ecNumber>
    </recommendedName>
    <alternativeName>
        <fullName evidence="24">Odorant response abnormal protein 10</fullName>
    </alternativeName>
    <alternativeName>
        <fullName evidence="25">Olfactory receptor 10</fullName>
    </alternativeName>
</protein>
<dbReference type="Gene3D" id="3.40.50.2000">
    <property type="entry name" value="Glycogen Phosphorylase B"/>
    <property type="match status" value="3"/>
</dbReference>
<organism evidence="27 28">
    <name type="scientific">Caenorhabditis briggsae</name>
    <dbReference type="NCBI Taxonomy" id="6238"/>
    <lineage>
        <taxon>Eukaryota</taxon>
        <taxon>Metazoa</taxon>
        <taxon>Ecdysozoa</taxon>
        <taxon>Nematoda</taxon>
        <taxon>Chromadorea</taxon>
        <taxon>Rhabditida</taxon>
        <taxon>Rhabditina</taxon>
        <taxon>Rhabditomorpha</taxon>
        <taxon>Rhabditoidea</taxon>
        <taxon>Rhabditidae</taxon>
        <taxon>Peloderinae</taxon>
        <taxon>Caenorhabditis</taxon>
    </lineage>
</organism>
<dbReference type="AlphaFoldDB" id="A0AAE9CYC2"/>
<evidence type="ECO:0000256" key="18">
    <source>
        <dbReference type="ARBA" id="ARBA00023273"/>
    </source>
</evidence>
<dbReference type="GO" id="GO:0015020">
    <property type="term" value="F:glucuronosyltransferase activity"/>
    <property type="evidence" value="ECO:0007669"/>
    <property type="project" value="UniProtKB-EC"/>
</dbReference>
<dbReference type="Pfam" id="PF00201">
    <property type="entry name" value="UDPGT"/>
    <property type="match status" value="2"/>
</dbReference>
<comment type="function">
    <text evidence="20">An odorant receptor which affects chemotaxis to the volatile odorant diacetyl. Specifies AWA neuronal cell fate via the odr-7 pathway.</text>
</comment>
<dbReference type="InterPro" id="IPR050271">
    <property type="entry name" value="UDP-glycosyltransferase"/>
</dbReference>
<evidence type="ECO:0000256" key="7">
    <source>
        <dbReference type="ARBA" id="ARBA00022606"/>
    </source>
</evidence>
<evidence type="ECO:0000256" key="24">
    <source>
        <dbReference type="ARBA" id="ARBA00078653"/>
    </source>
</evidence>
<keyword evidence="17" id="KW-0325">Glycoprotein</keyword>